<dbReference type="Gene3D" id="2.40.30.170">
    <property type="match status" value="1"/>
</dbReference>
<dbReference type="GO" id="GO:0022857">
    <property type="term" value="F:transmembrane transporter activity"/>
    <property type="evidence" value="ECO:0007669"/>
    <property type="project" value="InterPro"/>
</dbReference>
<dbReference type="NCBIfam" id="TIGR01730">
    <property type="entry name" value="RND_mfp"/>
    <property type="match status" value="1"/>
</dbReference>
<dbReference type="STRING" id="1618583.US75_C0020G0011"/>
<organism evidence="6 7">
    <name type="scientific">Candidatus Woesebacteria bacterium GW2011_GWC1_38_13</name>
    <dbReference type="NCBI Taxonomy" id="1618583"/>
    <lineage>
        <taxon>Bacteria</taxon>
        <taxon>Candidatus Woeseibacteriota</taxon>
    </lineage>
</organism>
<name>A0A0G0ILI7_9BACT</name>
<evidence type="ECO:0000256" key="4">
    <source>
        <dbReference type="SAM" id="MobiDB-lite"/>
    </source>
</evidence>
<evidence type="ECO:0000256" key="2">
    <source>
        <dbReference type="ARBA" id="ARBA00009477"/>
    </source>
</evidence>
<evidence type="ECO:0000256" key="1">
    <source>
        <dbReference type="ARBA" id="ARBA00004196"/>
    </source>
</evidence>
<keyword evidence="5" id="KW-1133">Transmembrane helix</keyword>
<dbReference type="PANTHER" id="PTHR32347">
    <property type="entry name" value="EFFLUX SYSTEM COMPONENT YKNX-RELATED"/>
    <property type="match status" value="1"/>
</dbReference>
<evidence type="ECO:0000256" key="3">
    <source>
        <dbReference type="ARBA" id="ARBA00023054"/>
    </source>
</evidence>
<evidence type="ECO:0000313" key="7">
    <source>
        <dbReference type="Proteomes" id="UP000034096"/>
    </source>
</evidence>
<dbReference type="EMBL" id="LBUE01000020">
    <property type="protein sequence ID" value="KKQ55492.1"/>
    <property type="molecule type" value="Genomic_DNA"/>
</dbReference>
<keyword evidence="5" id="KW-0472">Membrane</keyword>
<keyword evidence="5" id="KW-0812">Transmembrane</keyword>
<dbReference type="SUPFAM" id="SSF111369">
    <property type="entry name" value="HlyD-like secretion proteins"/>
    <property type="match status" value="1"/>
</dbReference>
<dbReference type="PANTHER" id="PTHR32347:SF23">
    <property type="entry name" value="BLL5650 PROTEIN"/>
    <property type="match status" value="1"/>
</dbReference>
<proteinExistence type="inferred from homology"/>
<reference evidence="6 7" key="1">
    <citation type="journal article" date="2015" name="Nature">
        <title>rRNA introns, odd ribosomes, and small enigmatic genomes across a large radiation of phyla.</title>
        <authorList>
            <person name="Brown C.T."/>
            <person name="Hug L.A."/>
            <person name="Thomas B.C."/>
            <person name="Sharon I."/>
            <person name="Castelle C.J."/>
            <person name="Singh A."/>
            <person name="Wilkins M.J."/>
            <person name="Williams K.H."/>
            <person name="Banfield J.F."/>
        </authorList>
    </citation>
    <scope>NUCLEOTIDE SEQUENCE [LARGE SCALE GENOMIC DNA]</scope>
</reference>
<sequence length="344" mass="38048">MEKEKEEKKKPFFKKKRFWLSLFIIFAIGGFAYYKLKIAKSSGAESTQVKRGTVEEVLTLSGEITADEYAKLIFPVSGEISWVGVKEGDEVKKGQALAKLDTTVLNSAYQSARATLRAAEATVDNVHDQVKDHSGDETFAQKDARTTAEVVKDKAYEAYIAAQYNLRNSTLTAPFAGIVTYLAHPFSGANIFSTETQVELINPSTMYFDVSADQSEVLKIFIGQDVEIHLDSVSDERIKGKVSFIGYTPKAGEVGTIYKVKVAFDETPDIKKYRIGLTGDAIFVTSKAEDVLYVPSKYIKSDPDGDYVRRSEKNGKTHIETGLEGEDSTEIVSGDVREGDTVYD</sequence>
<feature type="compositionally biased region" description="Basic and acidic residues" evidence="4">
    <location>
        <begin position="335"/>
        <end position="344"/>
    </location>
</feature>
<dbReference type="InterPro" id="IPR006143">
    <property type="entry name" value="RND_pump_MFP"/>
</dbReference>
<feature type="region of interest" description="Disordered" evidence="4">
    <location>
        <begin position="316"/>
        <end position="344"/>
    </location>
</feature>
<feature type="transmembrane region" description="Helical" evidence="5">
    <location>
        <begin position="18"/>
        <end position="36"/>
    </location>
</feature>
<dbReference type="Proteomes" id="UP000034096">
    <property type="component" value="Unassembled WGS sequence"/>
</dbReference>
<dbReference type="Gene3D" id="6.20.50.140">
    <property type="match status" value="1"/>
</dbReference>
<accession>A0A0G0ILI7</accession>
<comment type="similarity">
    <text evidence="2">Belongs to the membrane fusion protein (MFP) (TC 8.A.1) family.</text>
</comment>
<dbReference type="AlphaFoldDB" id="A0A0G0ILI7"/>
<dbReference type="GO" id="GO:0016020">
    <property type="term" value="C:membrane"/>
    <property type="evidence" value="ECO:0007669"/>
    <property type="project" value="InterPro"/>
</dbReference>
<keyword evidence="3" id="KW-0175">Coiled coil</keyword>
<comment type="subcellular location">
    <subcellularLocation>
        <location evidence="1">Cell envelope</location>
    </subcellularLocation>
</comment>
<protein>
    <submittedName>
        <fullName evidence="6">Efflux transporter, RND family, MFP subunit</fullName>
    </submittedName>
</protein>
<comment type="caution">
    <text evidence="6">The sequence shown here is derived from an EMBL/GenBank/DDBJ whole genome shotgun (WGS) entry which is preliminary data.</text>
</comment>
<dbReference type="GO" id="GO:0030313">
    <property type="term" value="C:cell envelope"/>
    <property type="evidence" value="ECO:0007669"/>
    <property type="project" value="UniProtKB-SubCell"/>
</dbReference>
<gene>
    <name evidence="6" type="ORF">US75_C0020G0011</name>
</gene>
<dbReference type="InterPro" id="IPR050465">
    <property type="entry name" value="UPF0194_transport"/>
</dbReference>
<dbReference type="Gene3D" id="2.40.50.100">
    <property type="match status" value="1"/>
</dbReference>
<evidence type="ECO:0000256" key="5">
    <source>
        <dbReference type="SAM" id="Phobius"/>
    </source>
</evidence>
<evidence type="ECO:0000313" key="6">
    <source>
        <dbReference type="EMBL" id="KKQ55492.1"/>
    </source>
</evidence>